<dbReference type="PANTHER" id="PTHR34413">
    <property type="entry name" value="PROPHAGE TAIL FIBER ASSEMBLY PROTEIN HOMOLOG TFAE-RELATED-RELATED"/>
    <property type="match status" value="1"/>
</dbReference>
<organism evidence="2">
    <name type="scientific">marine sediment metagenome</name>
    <dbReference type="NCBI Taxonomy" id="412755"/>
    <lineage>
        <taxon>unclassified sequences</taxon>
        <taxon>metagenomes</taxon>
        <taxon>ecological metagenomes</taxon>
    </lineage>
</organism>
<comment type="caution">
    <text evidence="2">The sequence shown here is derived from an EMBL/GenBank/DDBJ whole genome shotgun (WGS) entry which is preliminary data.</text>
</comment>
<dbReference type="Pfam" id="PF05876">
    <property type="entry name" value="GpA_ATPase"/>
    <property type="match status" value="1"/>
</dbReference>
<evidence type="ECO:0000313" key="2">
    <source>
        <dbReference type="EMBL" id="KKN94468.1"/>
    </source>
</evidence>
<gene>
    <name evidence="2" type="ORF">LCGC14_0188160</name>
</gene>
<dbReference type="PANTHER" id="PTHR34413:SF2">
    <property type="entry name" value="PROPHAGE TAIL FIBER ASSEMBLY PROTEIN HOMOLOG TFAE-RELATED"/>
    <property type="match status" value="1"/>
</dbReference>
<protein>
    <recommendedName>
        <fullName evidence="1">Phage terminase large subunit GpA ATPase domain-containing protein</fullName>
    </recommendedName>
</protein>
<proteinExistence type="predicted"/>
<dbReference type="GO" id="GO:0016887">
    <property type="term" value="F:ATP hydrolysis activity"/>
    <property type="evidence" value="ECO:0007669"/>
    <property type="project" value="InterPro"/>
</dbReference>
<evidence type="ECO:0000259" key="1">
    <source>
        <dbReference type="Pfam" id="PF05876"/>
    </source>
</evidence>
<dbReference type="InterPro" id="IPR051220">
    <property type="entry name" value="TFA_Chaperone"/>
</dbReference>
<dbReference type="EMBL" id="LAZR01000078">
    <property type="protein sequence ID" value="KKN94468.1"/>
    <property type="molecule type" value="Genomic_DNA"/>
</dbReference>
<sequence length="437" mass="48972">MKPFSSLEQILLATAEAIRPPERLTVSEAAEKYRKLNNPGQYIGPWRNSMAPYLTEIMDETGSLDFTGVVFAGPARCGKSDIFFNKLGHSAICDPGDAMLVHMTQSTSRDWSQGDLRKFFRHTTAVGSRVLPGKQNMNVHDIRFLTMRLLVKWPTITELSGKTLRDLWFMDYDRMPQDIEGEGPPFDLGRKRTQTVGRYGMTVAESSPGFEILNTRWSPETPHEAPPTQGILALYNRGDRRRWYIRCVDCGNAFEPHFDHLNYPDSADHVEAAEMTTLDCPMCGFSHTHEPAPGQPGKHGLNLGGKWIKEGQLWMPDGTIEGVARKSDIASFWLPGVSAAFVDWKTLVLKWLKANEEYDKSDLDAVEAGAEGRPAVVTPDPRADRFADEGVAVHADAVALEGVAVDLDRFPARRSHYGIILPWRRRGQSLRLQTCVF</sequence>
<accession>A0A0F9XQ35</accession>
<dbReference type="AlphaFoldDB" id="A0A0F9XQ35"/>
<dbReference type="InterPro" id="IPR046453">
    <property type="entry name" value="GpA_ATPase"/>
</dbReference>
<reference evidence="2" key="1">
    <citation type="journal article" date="2015" name="Nature">
        <title>Complex archaea that bridge the gap between prokaryotes and eukaryotes.</title>
        <authorList>
            <person name="Spang A."/>
            <person name="Saw J.H."/>
            <person name="Jorgensen S.L."/>
            <person name="Zaremba-Niedzwiedzka K."/>
            <person name="Martijn J."/>
            <person name="Lind A.E."/>
            <person name="van Eijk R."/>
            <person name="Schleper C."/>
            <person name="Guy L."/>
            <person name="Ettema T.J."/>
        </authorList>
    </citation>
    <scope>NUCLEOTIDE SEQUENCE</scope>
</reference>
<name>A0A0F9XQ35_9ZZZZ</name>
<feature type="domain" description="Phage terminase large subunit GpA ATPase" evidence="1">
    <location>
        <begin position="43"/>
        <end position="290"/>
    </location>
</feature>